<sequence length="145" mass="15499">MKSYSQTIRIALGAAALLPALSHAYAIDAQLDCKSTAHAVVAPLQRDHLIETSPMRVEPNSVNVFRTTHGSELTAFGFKVYAVVGYQKDDEIFRRGSGEPIADSAYGAVVIGRSSAVEQKVRAAGSDASIHTAAPFMTAIFCKQD</sequence>
<dbReference type="RefSeq" id="WP_035926149.1">
    <property type="nucleotide sequence ID" value="NZ_CADFFX010000008.1"/>
</dbReference>
<keyword evidence="3" id="KW-1185">Reference proteome</keyword>
<organism evidence="2 3">
    <name type="scientific">Caballeronia glathei</name>
    <dbReference type="NCBI Taxonomy" id="60547"/>
    <lineage>
        <taxon>Bacteria</taxon>
        <taxon>Pseudomonadati</taxon>
        <taxon>Pseudomonadota</taxon>
        <taxon>Betaproteobacteria</taxon>
        <taxon>Burkholderiales</taxon>
        <taxon>Burkholderiaceae</taxon>
        <taxon>Caballeronia</taxon>
    </lineage>
</organism>
<name>A0A069PVQ1_9BURK</name>
<keyword evidence="1" id="KW-0732">Signal</keyword>
<evidence type="ECO:0000313" key="3">
    <source>
        <dbReference type="Proteomes" id="UP000027466"/>
    </source>
</evidence>
<comment type="caution">
    <text evidence="2">The sequence shown here is derived from an EMBL/GenBank/DDBJ whole genome shotgun (WGS) entry which is preliminary data.</text>
</comment>
<reference evidence="2 3" key="1">
    <citation type="submission" date="2014-03" db="EMBL/GenBank/DDBJ databases">
        <title>Draft Genome Sequences of Four Burkholderia Strains.</title>
        <authorList>
            <person name="Liu X.Y."/>
            <person name="Li C.X."/>
            <person name="Xu J.H."/>
        </authorList>
    </citation>
    <scope>NUCLEOTIDE SEQUENCE [LARGE SCALE GENOMIC DNA]</scope>
    <source>
        <strain evidence="2 3">DSM 50014</strain>
    </source>
</reference>
<dbReference type="Proteomes" id="UP000027466">
    <property type="component" value="Unassembled WGS sequence"/>
</dbReference>
<dbReference type="EMBL" id="JFHC01000002">
    <property type="protein sequence ID" value="KDR44507.1"/>
    <property type="molecule type" value="Genomic_DNA"/>
</dbReference>
<evidence type="ECO:0000313" key="2">
    <source>
        <dbReference type="EMBL" id="KDR44507.1"/>
    </source>
</evidence>
<proteinExistence type="predicted"/>
<evidence type="ECO:0000256" key="1">
    <source>
        <dbReference type="SAM" id="SignalP"/>
    </source>
</evidence>
<dbReference type="AlphaFoldDB" id="A0A069PVQ1"/>
<feature type="signal peptide" evidence="1">
    <location>
        <begin position="1"/>
        <end position="26"/>
    </location>
</feature>
<protein>
    <submittedName>
        <fullName evidence="2">Uncharacterized protein</fullName>
    </submittedName>
</protein>
<accession>A0A069PVQ1</accession>
<feature type="chain" id="PRO_5007372471" evidence="1">
    <location>
        <begin position="27"/>
        <end position="145"/>
    </location>
</feature>
<dbReference type="STRING" id="60547.GCA_000751215_00818"/>
<gene>
    <name evidence="2" type="ORF">BG61_12450</name>
</gene>